<dbReference type="InParanoid" id="A0A6P7F6A3"/>
<dbReference type="AlphaFoldDB" id="A0A6P7F6A3"/>
<name>A0A6P7F6A3_DIAVI</name>
<organism evidence="1">
    <name type="scientific">Diabrotica virgifera virgifera</name>
    <name type="common">western corn rootworm</name>
    <dbReference type="NCBI Taxonomy" id="50390"/>
    <lineage>
        <taxon>Eukaryota</taxon>
        <taxon>Metazoa</taxon>
        <taxon>Ecdysozoa</taxon>
        <taxon>Arthropoda</taxon>
        <taxon>Hexapoda</taxon>
        <taxon>Insecta</taxon>
        <taxon>Pterygota</taxon>
        <taxon>Neoptera</taxon>
        <taxon>Endopterygota</taxon>
        <taxon>Coleoptera</taxon>
        <taxon>Polyphaga</taxon>
        <taxon>Cucujiformia</taxon>
        <taxon>Chrysomeloidea</taxon>
        <taxon>Chrysomelidae</taxon>
        <taxon>Galerucinae</taxon>
        <taxon>Diabroticina</taxon>
        <taxon>Diabroticites</taxon>
        <taxon>Diabrotica</taxon>
    </lineage>
</organism>
<reference evidence="1" key="1">
    <citation type="submission" date="2025-08" db="UniProtKB">
        <authorList>
            <consortium name="RefSeq"/>
        </authorList>
    </citation>
    <scope>IDENTIFICATION</scope>
    <source>
        <tissue evidence="1">Whole insect</tissue>
    </source>
</reference>
<protein>
    <submittedName>
        <fullName evidence="1">Uncharacterized protein LOC114326783</fullName>
    </submittedName>
</protein>
<proteinExistence type="predicted"/>
<sequence length="102" mass="11514">MIWDLPGYKPQTSLCKDESGQIISDQQKVTETRKHYFQTLLGTQLDMEDEMGMNYVEENEVDDGVEASTIEEVLEVIKAQKKNKSPGVDEIPAELYKVSGDS</sequence>
<evidence type="ECO:0000313" key="1">
    <source>
        <dbReference type="RefSeq" id="XP_028131016.1"/>
    </source>
</evidence>
<gene>
    <name evidence="1" type="primary">LOC114326783</name>
</gene>
<accession>A0A6P7F6A3</accession>
<dbReference type="RefSeq" id="XP_028131016.1">
    <property type="nucleotide sequence ID" value="XM_028275215.1"/>
</dbReference>